<accession>A0A1Q8YBK2</accession>
<dbReference type="InterPro" id="IPR006311">
    <property type="entry name" value="TAT_signal"/>
</dbReference>
<keyword evidence="4" id="KW-1185">Reference proteome</keyword>
<dbReference type="PANTHER" id="PTHR42951">
    <property type="entry name" value="METALLO-BETA-LACTAMASE DOMAIN-CONTAINING"/>
    <property type="match status" value="1"/>
</dbReference>
<dbReference type="Pfam" id="PF00753">
    <property type="entry name" value="Lactamase_B"/>
    <property type="match status" value="1"/>
</dbReference>
<evidence type="ECO:0000256" key="1">
    <source>
        <dbReference type="ARBA" id="ARBA00005250"/>
    </source>
</evidence>
<dbReference type="RefSeq" id="WP_075587345.1">
    <property type="nucleotide sequence ID" value="NZ_MSYM01000016.1"/>
</dbReference>
<dbReference type="AlphaFoldDB" id="A0A1Q8YBK2"/>
<dbReference type="STRING" id="81479.RA876_09710"/>
<gene>
    <name evidence="3" type="ORF">BLL52_3133</name>
</gene>
<organism evidence="3 4">
    <name type="scientific">Rhodoferax antarcticus ANT.BR</name>
    <dbReference type="NCBI Taxonomy" id="1111071"/>
    <lineage>
        <taxon>Bacteria</taxon>
        <taxon>Pseudomonadati</taxon>
        <taxon>Pseudomonadota</taxon>
        <taxon>Betaproteobacteria</taxon>
        <taxon>Burkholderiales</taxon>
        <taxon>Comamonadaceae</taxon>
        <taxon>Rhodoferax</taxon>
    </lineage>
</organism>
<evidence type="ECO:0000313" key="4">
    <source>
        <dbReference type="Proteomes" id="UP000185911"/>
    </source>
</evidence>
<dbReference type="PANTHER" id="PTHR42951:SF4">
    <property type="entry name" value="ACYL-COENZYME A THIOESTERASE MBLAC2"/>
    <property type="match status" value="1"/>
</dbReference>
<comment type="caution">
    <text evidence="3">The sequence shown here is derived from an EMBL/GenBank/DDBJ whole genome shotgun (WGS) entry which is preliminary data.</text>
</comment>
<dbReference type="Gene3D" id="3.60.15.10">
    <property type="entry name" value="Ribonuclease Z/Hydroxyacylglutathione hydrolase-like"/>
    <property type="match status" value="1"/>
</dbReference>
<dbReference type="EMBL" id="MSYM01000016">
    <property type="protein sequence ID" value="OLP05466.1"/>
    <property type="molecule type" value="Genomic_DNA"/>
</dbReference>
<dbReference type="Proteomes" id="UP000185911">
    <property type="component" value="Unassembled WGS sequence"/>
</dbReference>
<name>A0A1Q8YBK2_9BURK</name>
<comment type="similarity">
    <text evidence="1">Belongs to the metallo-beta-lactamase superfamily. Class-B beta-lactamase family.</text>
</comment>
<feature type="domain" description="Metallo-beta-lactamase" evidence="2">
    <location>
        <begin position="84"/>
        <end position="273"/>
    </location>
</feature>
<evidence type="ECO:0000313" key="3">
    <source>
        <dbReference type="EMBL" id="OLP05466.1"/>
    </source>
</evidence>
<proteinExistence type="inferred from homology"/>
<dbReference type="PROSITE" id="PS51318">
    <property type="entry name" value="TAT"/>
    <property type="match status" value="1"/>
</dbReference>
<protein>
    <submittedName>
        <fullName evidence="3">Metallo-beta-lactamase superfamily protein</fullName>
    </submittedName>
</protein>
<dbReference type="InterPro" id="IPR050855">
    <property type="entry name" value="NDM-1-like"/>
</dbReference>
<dbReference type="InterPro" id="IPR036866">
    <property type="entry name" value="RibonucZ/Hydroxyglut_hydro"/>
</dbReference>
<dbReference type="SMART" id="SM00849">
    <property type="entry name" value="Lactamase_B"/>
    <property type="match status" value="1"/>
</dbReference>
<dbReference type="GO" id="GO:0017001">
    <property type="term" value="P:antibiotic catabolic process"/>
    <property type="evidence" value="ECO:0007669"/>
    <property type="project" value="UniProtKB-ARBA"/>
</dbReference>
<dbReference type="InterPro" id="IPR001279">
    <property type="entry name" value="Metallo-B-lactamas"/>
</dbReference>
<dbReference type="SUPFAM" id="SSF56281">
    <property type="entry name" value="Metallo-hydrolase/oxidoreductase"/>
    <property type="match status" value="1"/>
</dbReference>
<evidence type="ECO:0000259" key="2">
    <source>
        <dbReference type="SMART" id="SM00849"/>
    </source>
</evidence>
<dbReference type="CDD" id="cd16282">
    <property type="entry name" value="metallo-hydrolase-like_MBL-fold"/>
    <property type="match status" value="1"/>
</dbReference>
<reference evidence="3 4" key="1">
    <citation type="submission" date="2017-01" db="EMBL/GenBank/DDBJ databases">
        <title>Genome sequence of Rhodoferax antarcticus ANT.BR, a psychrophilic purple nonsulfur bacterium from an Antarctic microbial mat.</title>
        <authorList>
            <person name="Baker J."/>
            <person name="Riester C."/>
            <person name="Skinner B."/>
            <person name="Newell A."/>
            <person name="Swingley W."/>
            <person name="Madigan M."/>
            <person name="Jung D."/>
            <person name="Asao M."/>
            <person name="Chen M."/>
            <person name="Loughlin P."/>
            <person name="Pan H."/>
            <person name="Lin S."/>
            <person name="Li N."/>
            <person name="Shaw J."/>
            <person name="Prado M."/>
            <person name="Sherman C."/>
            <person name="Li X."/>
            <person name="Tang J."/>
            <person name="Blankenship R."/>
            <person name="Zhao T."/>
            <person name="Touchman J."/>
            <person name="Sattley M."/>
        </authorList>
    </citation>
    <scope>NUCLEOTIDE SEQUENCE [LARGE SCALE GENOMIC DNA]</scope>
    <source>
        <strain evidence="3 4">ANT.BR</strain>
    </source>
</reference>
<sequence length="348" mass="37532">MTHPTHDAAAPPTLVSRRTLIGSGLALGASALALWPEAQLFAVQLGDFIIGGPVPDIAPQQLSDHVWTIYAADGFPTPENKGMMSNVSFVVTSAGVVVLDSGSSLQIGQMAIRMIKKVTSQPVVAVFNSHYHGDHWLGNHAFAQAYGELLPIYALAGTTEQIKGYEGSTWRSLMERWTNQASAGTKVVPPNQLVTHGQTLQFGDVTLKMHFYGTAHTPSDLCVQVVQDKVTAMGDIVMANRIANIDDGSYPGTFHYFKELAAATGDQLLLPGHGKASHDLMETYGKFLAGIWEPCVQAVKDGKTEAQARVMVLTDPRVASRAKTMLGFDSNIGKYTSLAYLEAEKELF</sequence>